<keyword evidence="3" id="KW-1185">Reference proteome</keyword>
<dbReference type="GO" id="GO:0004803">
    <property type="term" value="F:transposase activity"/>
    <property type="evidence" value="ECO:0007669"/>
    <property type="project" value="InterPro"/>
</dbReference>
<dbReference type="Pfam" id="PF01797">
    <property type="entry name" value="Y1_Tnp"/>
    <property type="match status" value="1"/>
</dbReference>
<evidence type="ECO:0000259" key="1">
    <source>
        <dbReference type="SMART" id="SM01321"/>
    </source>
</evidence>
<dbReference type="SMART" id="SM01321">
    <property type="entry name" value="Y1_Tnp"/>
    <property type="match status" value="1"/>
</dbReference>
<dbReference type="GO" id="GO:0006313">
    <property type="term" value="P:DNA transposition"/>
    <property type="evidence" value="ECO:0007669"/>
    <property type="project" value="InterPro"/>
</dbReference>
<dbReference type="SUPFAM" id="SSF143422">
    <property type="entry name" value="Transposase IS200-like"/>
    <property type="match status" value="1"/>
</dbReference>
<proteinExistence type="predicted"/>
<dbReference type="InterPro" id="IPR036515">
    <property type="entry name" value="Transposase_17_sf"/>
</dbReference>
<dbReference type="GO" id="GO:0003677">
    <property type="term" value="F:DNA binding"/>
    <property type="evidence" value="ECO:0007669"/>
    <property type="project" value="InterPro"/>
</dbReference>
<reference evidence="2 3" key="1">
    <citation type="submission" date="2015-01" db="EMBL/GenBank/DDBJ databases">
        <title>Draft genome sequences of the supercritical CO2 tolerant bacteria Bacillus subterraneus MITOT1 and Bacillus cereus MIT0214.</title>
        <authorList>
            <person name="Peet K.C."/>
            <person name="Thompson J.R."/>
        </authorList>
    </citation>
    <scope>NUCLEOTIDE SEQUENCE [LARGE SCALE GENOMIC DNA]</scope>
    <source>
        <strain evidence="2 3">MITOT1</strain>
    </source>
</reference>
<dbReference type="Gene3D" id="3.30.70.1290">
    <property type="entry name" value="Transposase IS200-like"/>
    <property type="match status" value="1"/>
</dbReference>
<name>A0A0D6ZDL3_9BACI</name>
<evidence type="ECO:0000313" key="3">
    <source>
        <dbReference type="Proteomes" id="UP000032512"/>
    </source>
</evidence>
<dbReference type="InterPro" id="IPR002686">
    <property type="entry name" value="Transposase_17"/>
</dbReference>
<dbReference type="Proteomes" id="UP000032512">
    <property type="component" value="Unassembled WGS sequence"/>
</dbReference>
<dbReference type="PANTHER" id="PTHR34322">
    <property type="entry name" value="TRANSPOSASE, Y1_TNP DOMAIN-CONTAINING"/>
    <property type="match status" value="1"/>
</dbReference>
<feature type="domain" description="Transposase IS200-like" evidence="1">
    <location>
        <begin position="9"/>
        <end position="123"/>
    </location>
</feature>
<dbReference type="RefSeq" id="WP_044390281.1">
    <property type="nucleotide sequence ID" value="NZ_JXIQ01000002.1"/>
</dbReference>
<dbReference type="PANTHER" id="PTHR34322:SF2">
    <property type="entry name" value="TRANSPOSASE IS200-LIKE DOMAIN-CONTAINING PROTEIN"/>
    <property type="match status" value="1"/>
</dbReference>
<protein>
    <submittedName>
        <fullName evidence="2">Transposase</fullName>
    </submittedName>
</protein>
<gene>
    <name evidence="2" type="ORF">UB32_00435</name>
</gene>
<dbReference type="OrthoDB" id="9788881at2"/>
<accession>A0A0D6ZDL3</accession>
<comment type="caution">
    <text evidence="2">The sequence shown here is derived from an EMBL/GenBank/DDBJ whole genome shotgun (WGS) entry which is preliminary data.</text>
</comment>
<sequence length="188" mass="22601">MSRKPRVWYPGAVYHITDRGNRKMPIFNDDKDRFKFMDLLEETRVYHPFTLHAYCLMPNHYHLLLETINHHPQEIMKMLNSRYGIYFNKRHDLVGHVFQGRYKSELIDSDEYFLNASRYIHLNPLEGNVVEKLSNYKWSSYQAYISNRENPHISTQRILSYFPDPPKKHYKKIIDHEISLKQNSAAIN</sequence>
<dbReference type="PATRIC" id="fig|285983.3.peg.2727"/>
<dbReference type="EMBL" id="JXIQ01000002">
    <property type="protein sequence ID" value="KIY23894.1"/>
    <property type="molecule type" value="Genomic_DNA"/>
</dbReference>
<organism evidence="2 3">
    <name type="scientific">Mesobacillus subterraneus</name>
    <dbReference type="NCBI Taxonomy" id="285983"/>
    <lineage>
        <taxon>Bacteria</taxon>
        <taxon>Bacillati</taxon>
        <taxon>Bacillota</taxon>
        <taxon>Bacilli</taxon>
        <taxon>Bacillales</taxon>
        <taxon>Bacillaceae</taxon>
        <taxon>Mesobacillus</taxon>
    </lineage>
</organism>
<dbReference type="AlphaFoldDB" id="A0A0D6ZDL3"/>
<evidence type="ECO:0000313" key="2">
    <source>
        <dbReference type="EMBL" id="KIY23894.1"/>
    </source>
</evidence>